<accession>A0A6D2HYB7</accession>
<comment type="caution">
    <text evidence="2">The sequence shown here is derived from an EMBL/GenBank/DDBJ whole genome shotgun (WGS) entry which is preliminary data.</text>
</comment>
<protein>
    <submittedName>
        <fullName evidence="2">Uncharacterized protein</fullName>
    </submittedName>
</protein>
<gene>
    <name evidence="2" type="ORF">MERR_LOCUS8478</name>
</gene>
<sequence length="95" mass="10959">MSRVRPRSMDRSFTRPTTAADRETVRPLPLRSRPRPDCPADRPDRLSECCGRPEAVFEVQSAQFKPKAGADLARLARHHEKNRHYRSYTHRSSSS</sequence>
<feature type="region of interest" description="Disordered" evidence="1">
    <location>
        <begin position="1"/>
        <end position="46"/>
    </location>
</feature>
<feature type="compositionally biased region" description="Basic and acidic residues" evidence="1">
    <location>
        <begin position="34"/>
        <end position="46"/>
    </location>
</feature>
<evidence type="ECO:0000313" key="3">
    <source>
        <dbReference type="Proteomes" id="UP000467841"/>
    </source>
</evidence>
<evidence type="ECO:0000313" key="2">
    <source>
        <dbReference type="EMBL" id="CAA7021243.1"/>
    </source>
</evidence>
<name>A0A6D2HYB7_9BRAS</name>
<dbReference type="AlphaFoldDB" id="A0A6D2HYB7"/>
<dbReference type="EMBL" id="CACVBM020000599">
    <property type="protein sequence ID" value="CAA7021243.1"/>
    <property type="molecule type" value="Genomic_DNA"/>
</dbReference>
<evidence type="ECO:0000256" key="1">
    <source>
        <dbReference type="SAM" id="MobiDB-lite"/>
    </source>
</evidence>
<keyword evidence="3" id="KW-1185">Reference proteome</keyword>
<organism evidence="2 3">
    <name type="scientific">Microthlaspi erraticum</name>
    <dbReference type="NCBI Taxonomy" id="1685480"/>
    <lineage>
        <taxon>Eukaryota</taxon>
        <taxon>Viridiplantae</taxon>
        <taxon>Streptophyta</taxon>
        <taxon>Embryophyta</taxon>
        <taxon>Tracheophyta</taxon>
        <taxon>Spermatophyta</taxon>
        <taxon>Magnoliopsida</taxon>
        <taxon>eudicotyledons</taxon>
        <taxon>Gunneridae</taxon>
        <taxon>Pentapetalae</taxon>
        <taxon>rosids</taxon>
        <taxon>malvids</taxon>
        <taxon>Brassicales</taxon>
        <taxon>Brassicaceae</taxon>
        <taxon>Coluteocarpeae</taxon>
        <taxon>Microthlaspi</taxon>
    </lineage>
</organism>
<reference evidence="2" key="1">
    <citation type="submission" date="2020-01" db="EMBL/GenBank/DDBJ databases">
        <authorList>
            <person name="Mishra B."/>
        </authorList>
    </citation>
    <scope>NUCLEOTIDE SEQUENCE [LARGE SCALE GENOMIC DNA]</scope>
</reference>
<proteinExistence type="predicted"/>
<dbReference type="Proteomes" id="UP000467841">
    <property type="component" value="Unassembled WGS sequence"/>
</dbReference>